<dbReference type="InterPro" id="IPR051223">
    <property type="entry name" value="Polycystin"/>
</dbReference>
<dbReference type="PANTHER" id="PTHR10877">
    <property type="entry name" value="POLYCYSTIN FAMILY MEMBER"/>
    <property type="match status" value="1"/>
</dbReference>
<feature type="transmembrane region" description="Helical" evidence="6">
    <location>
        <begin position="59"/>
        <end position="85"/>
    </location>
</feature>
<keyword evidence="5 6" id="KW-0472">Membrane</keyword>
<feature type="transmembrane region" description="Helical" evidence="6">
    <location>
        <begin position="122"/>
        <end position="147"/>
    </location>
</feature>
<evidence type="ECO:0000256" key="2">
    <source>
        <dbReference type="ARBA" id="ARBA00007200"/>
    </source>
</evidence>
<dbReference type="PANTHER" id="PTHR10877:SF197">
    <property type="entry name" value="POLYCYSTIC KIDNEY DISEASE PROTEIN 1-LIKE 2"/>
    <property type="match status" value="1"/>
</dbReference>
<dbReference type="GO" id="GO:0050982">
    <property type="term" value="P:detection of mechanical stimulus"/>
    <property type="evidence" value="ECO:0007669"/>
    <property type="project" value="TreeGrafter"/>
</dbReference>
<feature type="transmembrane region" description="Helical" evidence="6">
    <location>
        <begin position="26"/>
        <end position="47"/>
    </location>
</feature>
<organism evidence="8 9">
    <name type="scientific">Plakobranchus ocellatus</name>
    <dbReference type="NCBI Taxonomy" id="259542"/>
    <lineage>
        <taxon>Eukaryota</taxon>
        <taxon>Metazoa</taxon>
        <taxon>Spiralia</taxon>
        <taxon>Lophotrochozoa</taxon>
        <taxon>Mollusca</taxon>
        <taxon>Gastropoda</taxon>
        <taxon>Heterobranchia</taxon>
        <taxon>Euthyneura</taxon>
        <taxon>Panpulmonata</taxon>
        <taxon>Sacoglossa</taxon>
        <taxon>Placobranchoidea</taxon>
        <taxon>Plakobranchidae</taxon>
        <taxon>Plakobranchus</taxon>
    </lineage>
</organism>
<keyword evidence="3 6" id="KW-0812">Transmembrane</keyword>
<evidence type="ECO:0000256" key="5">
    <source>
        <dbReference type="ARBA" id="ARBA00023136"/>
    </source>
</evidence>
<dbReference type="InterPro" id="IPR013122">
    <property type="entry name" value="PKD1_2_channel"/>
</dbReference>
<sequence>MKRSYENRGENSPVFFDAFELAALDYYYRAACGSLAFLCIFQIFEMLRKIRRLLVFMRLLLTVLMLFYMPLIVGVAFATLAYLLFGNNNYNFSNLVSSYLMINQYFVRPRAIYNSLVVDNPIIGPCFVFLLGMCINFFILNFFIVFLNEAYSSLKNKIRVHAYKILEKTKLEYVYEFLGIKSTIRWDVDKTEIDREKDIDRDYMADVKRFSVD</sequence>
<comment type="caution">
    <text evidence="8">The sequence shown here is derived from an EMBL/GenBank/DDBJ whole genome shotgun (WGS) entry which is preliminary data.</text>
</comment>
<evidence type="ECO:0000256" key="4">
    <source>
        <dbReference type="ARBA" id="ARBA00022989"/>
    </source>
</evidence>
<keyword evidence="4 6" id="KW-1133">Transmembrane helix</keyword>
<evidence type="ECO:0000256" key="6">
    <source>
        <dbReference type="SAM" id="Phobius"/>
    </source>
</evidence>
<dbReference type="EMBL" id="BLXT01001064">
    <property type="protein sequence ID" value="GFN82976.1"/>
    <property type="molecule type" value="Genomic_DNA"/>
</dbReference>
<dbReference type="GO" id="GO:0016020">
    <property type="term" value="C:membrane"/>
    <property type="evidence" value="ECO:0007669"/>
    <property type="project" value="UniProtKB-SubCell"/>
</dbReference>
<evidence type="ECO:0000313" key="9">
    <source>
        <dbReference type="Proteomes" id="UP000735302"/>
    </source>
</evidence>
<evidence type="ECO:0000313" key="8">
    <source>
        <dbReference type="EMBL" id="GFN82976.1"/>
    </source>
</evidence>
<evidence type="ECO:0000256" key="3">
    <source>
        <dbReference type="ARBA" id="ARBA00022692"/>
    </source>
</evidence>
<evidence type="ECO:0000259" key="7">
    <source>
        <dbReference type="Pfam" id="PF08016"/>
    </source>
</evidence>
<reference evidence="8 9" key="1">
    <citation type="journal article" date="2021" name="Elife">
        <title>Chloroplast acquisition without the gene transfer in kleptoplastic sea slugs, Plakobranchus ocellatus.</title>
        <authorList>
            <person name="Maeda T."/>
            <person name="Takahashi S."/>
            <person name="Yoshida T."/>
            <person name="Shimamura S."/>
            <person name="Takaki Y."/>
            <person name="Nagai Y."/>
            <person name="Toyoda A."/>
            <person name="Suzuki Y."/>
            <person name="Arimoto A."/>
            <person name="Ishii H."/>
            <person name="Satoh N."/>
            <person name="Nishiyama T."/>
            <person name="Hasebe M."/>
            <person name="Maruyama T."/>
            <person name="Minagawa J."/>
            <person name="Obokata J."/>
            <person name="Shigenobu S."/>
        </authorList>
    </citation>
    <scope>NUCLEOTIDE SEQUENCE [LARGE SCALE GENOMIC DNA]</scope>
</reference>
<dbReference type="Proteomes" id="UP000735302">
    <property type="component" value="Unassembled WGS sequence"/>
</dbReference>
<keyword evidence="9" id="KW-1185">Reference proteome</keyword>
<protein>
    <submittedName>
        <fullName evidence="8">Polycystin 2</fullName>
    </submittedName>
</protein>
<accession>A0AAV3YKQ3</accession>
<name>A0AAV3YKQ3_9GAST</name>
<dbReference type="GO" id="GO:0005262">
    <property type="term" value="F:calcium channel activity"/>
    <property type="evidence" value="ECO:0007669"/>
    <property type="project" value="TreeGrafter"/>
</dbReference>
<gene>
    <name evidence="8" type="ORF">PoB_000948200</name>
</gene>
<dbReference type="Pfam" id="PF08016">
    <property type="entry name" value="PKD_channel"/>
    <property type="match status" value="1"/>
</dbReference>
<evidence type="ECO:0000256" key="1">
    <source>
        <dbReference type="ARBA" id="ARBA00004141"/>
    </source>
</evidence>
<feature type="domain" description="Polycystin cation channel PKD1/PKD2" evidence="7">
    <location>
        <begin position="14"/>
        <end position="153"/>
    </location>
</feature>
<dbReference type="AlphaFoldDB" id="A0AAV3YKQ3"/>
<comment type="subcellular location">
    <subcellularLocation>
        <location evidence="1">Membrane</location>
        <topology evidence="1">Multi-pass membrane protein</topology>
    </subcellularLocation>
</comment>
<proteinExistence type="inferred from homology"/>
<comment type="similarity">
    <text evidence="2">Belongs to the polycystin family.</text>
</comment>